<organism evidence="13 14">
    <name type="scientific">Glossina brevipalpis</name>
    <dbReference type="NCBI Taxonomy" id="37001"/>
    <lineage>
        <taxon>Eukaryota</taxon>
        <taxon>Metazoa</taxon>
        <taxon>Ecdysozoa</taxon>
        <taxon>Arthropoda</taxon>
        <taxon>Hexapoda</taxon>
        <taxon>Insecta</taxon>
        <taxon>Pterygota</taxon>
        <taxon>Neoptera</taxon>
        <taxon>Endopterygota</taxon>
        <taxon>Diptera</taxon>
        <taxon>Brachycera</taxon>
        <taxon>Muscomorpha</taxon>
        <taxon>Hippoboscoidea</taxon>
        <taxon>Glossinidae</taxon>
        <taxon>Glossina</taxon>
    </lineage>
</organism>
<keyword evidence="4 11" id="KW-0812">Transmembrane</keyword>
<evidence type="ECO:0000256" key="6">
    <source>
        <dbReference type="ARBA" id="ARBA00023040"/>
    </source>
</evidence>
<keyword evidence="10" id="KW-0807">Transducer</keyword>
<evidence type="ECO:0000256" key="1">
    <source>
        <dbReference type="ARBA" id="ARBA00004651"/>
    </source>
</evidence>
<keyword evidence="9" id="KW-0675">Receptor</keyword>
<evidence type="ECO:0000313" key="13">
    <source>
        <dbReference type="EnsemblMetazoa" id="GBRI033913-PA"/>
    </source>
</evidence>
<dbReference type="GO" id="GO:0045202">
    <property type="term" value="C:synapse"/>
    <property type="evidence" value="ECO:0007669"/>
    <property type="project" value="GOC"/>
</dbReference>
<dbReference type="SUPFAM" id="SSF81321">
    <property type="entry name" value="Family A G protein-coupled receptor-like"/>
    <property type="match status" value="1"/>
</dbReference>
<comment type="similarity">
    <text evidence="2">Belongs to the G-protein coupled receptor 1 family.</text>
</comment>
<accession>A0A1A9WVF7</accession>
<dbReference type="Pfam" id="PF00001">
    <property type="entry name" value="7tm_1"/>
    <property type="match status" value="1"/>
</dbReference>
<keyword evidence="14" id="KW-1185">Reference proteome</keyword>
<dbReference type="PRINTS" id="PR00237">
    <property type="entry name" value="GPCRRHODOPSN"/>
</dbReference>
<evidence type="ECO:0000256" key="2">
    <source>
        <dbReference type="ARBA" id="ARBA00010663"/>
    </source>
</evidence>
<reference evidence="13" key="2">
    <citation type="submission" date="2020-05" db="UniProtKB">
        <authorList>
            <consortium name="EnsemblMetazoa"/>
        </authorList>
    </citation>
    <scope>IDENTIFICATION</scope>
    <source>
        <strain evidence="13">IAEA</strain>
    </source>
</reference>
<dbReference type="PROSITE" id="PS50262">
    <property type="entry name" value="G_PROTEIN_RECEP_F1_2"/>
    <property type="match status" value="1"/>
</dbReference>
<dbReference type="InterPro" id="IPR000276">
    <property type="entry name" value="GPCR_Rhodpsn"/>
</dbReference>
<sequence>MLPHGDINVTTTLTSANTNIIDTLQKDYFRLYEGNTNNNNRSSSSSSSISSSISINTSSSSANIGNGIQEPTGNFIADPWYTSSNQGNITTATAFVATDDNSLIVPEEGIAAYTWAKVSNRFNETLSSANFTSHLTSSPFSTLYNTLTLDFDTTTATISNLNSTTITTDINKNSESIISQNESFHDLFFNARNGGGGGGGDGGGGGGGSGGGVGGGGGVGTNTILRDDLNGGSSFMLLLEDFGEYFYNYNGSSTVSGTTTNSLNITNIDFHTNCTNLSNLTNLTTSSLCYDAPSEVTRNYWALILIVFPIFTLFGNILVILSVFRERSLQTVTNYFIVSLAIADLLVAVVVMPFAVYALVSTNI</sequence>
<dbReference type="Proteomes" id="UP000091820">
    <property type="component" value="Unassembled WGS sequence"/>
</dbReference>
<dbReference type="VEuPathDB" id="VectorBase:GBRI033913"/>
<keyword evidence="7 11" id="KW-0472">Membrane</keyword>
<evidence type="ECO:0000256" key="7">
    <source>
        <dbReference type="ARBA" id="ARBA00023136"/>
    </source>
</evidence>
<evidence type="ECO:0000256" key="10">
    <source>
        <dbReference type="ARBA" id="ARBA00023224"/>
    </source>
</evidence>
<feature type="transmembrane region" description="Helical" evidence="11">
    <location>
        <begin position="300"/>
        <end position="324"/>
    </location>
</feature>
<evidence type="ECO:0000256" key="5">
    <source>
        <dbReference type="ARBA" id="ARBA00022989"/>
    </source>
</evidence>
<evidence type="ECO:0000259" key="12">
    <source>
        <dbReference type="PROSITE" id="PS50262"/>
    </source>
</evidence>
<comment type="subcellular location">
    <subcellularLocation>
        <location evidence="1">Cell membrane</location>
        <topology evidence="1">Multi-pass membrane protein</topology>
    </subcellularLocation>
</comment>
<dbReference type="EnsemblMetazoa" id="GBRI033913-RA">
    <property type="protein sequence ID" value="GBRI033913-PA"/>
    <property type="gene ID" value="GBRI033913"/>
</dbReference>
<dbReference type="InterPro" id="IPR017452">
    <property type="entry name" value="GPCR_Rhodpsn_7TM"/>
</dbReference>
<evidence type="ECO:0000256" key="9">
    <source>
        <dbReference type="ARBA" id="ARBA00023170"/>
    </source>
</evidence>
<keyword evidence="3" id="KW-1003">Cell membrane</keyword>
<name>A0A1A9WVF7_9MUSC</name>
<feature type="domain" description="G-protein coupled receptors family 1 profile" evidence="12">
    <location>
        <begin position="315"/>
        <end position="364"/>
    </location>
</feature>
<dbReference type="Gene3D" id="1.20.1070.10">
    <property type="entry name" value="Rhodopsin 7-helix transmembrane proteins"/>
    <property type="match status" value="1"/>
</dbReference>
<keyword evidence="5 11" id="KW-1133">Transmembrane helix</keyword>
<evidence type="ECO:0000256" key="8">
    <source>
        <dbReference type="ARBA" id="ARBA00023157"/>
    </source>
</evidence>
<dbReference type="GO" id="GO:0005886">
    <property type="term" value="C:plasma membrane"/>
    <property type="evidence" value="ECO:0007669"/>
    <property type="project" value="UniProtKB-SubCell"/>
</dbReference>
<dbReference type="STRING" id="37001.A0A1A9WVF7"/>
<dbReference type="AlphaFoldDB" id="A0A1A9WVF7"/>
<evidence type="ECO:0000256" key="3">
    <source>
        <dbReference type="ARBA" id="ARBA00022475"/>
    </source>
</evidence>
<reference evidence="14" key="1">
    <citation type="submission" date="2014-03" db="EMBL/GenBank/DDBJ databases">
        <authorList>
            <person name="Aksoy S."/>
            <person name="Warren W."/>
            <person name="Wilson R.K."/>
        </authorList>
    </citation>
    <scope>NUCLEOTIDE SEQUENCE [LARGE SCALE GENOMIC DNA]</scope>
    <source>
        <strain evidence="14">IAEA</strain>
    </source>
</reference>
<dbReference type="GO" id="GO:0001591">
    <property type="term" value="F:dopamine neurotransmitter receptor activity, coupled via Gi/Go"/>
    <property type="evidence" value="ECO:0007669"/>
    <property type="project" value="TreeGrafter"/>
</dbReference>
<dbReference type="PANTHER" id="PTHR24248:SF125">
    <property type="entry name" value="DOPAMINE D2-LIKE RECEPTOR"/>
    <property type="match status" value="1"/>
</dbReference>
<keyword evidence="6" id="KW-0297">G-protein coupled receptor</keyword>
<evidence type="ECO:0000256" key="11">
    <source>
        <dbReference type="SAM" id="Phobius"/>
    </source>
</evidence>
<feature type="transmembrane region" description="Helical" evidence="11">
    <location>
        <begin position="336"/>
        <end position="360"/>
    </location>
</feature>
<evidence type="ECO:0000313" key="14">
    <source>
        <dbReference type="Proteomes" id="UP000091820"/>
    </source>
</evidence>
<keyword evidence="8" id="KW-1015">Disulfide bond</keyword>
<evidence type="ECO:0000256" key="4">
    <source>
        <dbReference type="ARBA" id="ARBA00022692"/>
    </source>
</evidence>
<dbReference type="GO" id="GO:0004930">
    <property type="term" value="F:G protein-coupled receptor activity"/>
    <property type="evidence" value="ECO:0007669"/>
    <property type="project" value="UniProtKB-KW"/>
</dbReference>
<proteinExistence type="inferred from homology"/>
<protein>
    <recommendedName>
        <fullName evidence="12">G-protein coupled receptors family 1 profile domain-containing protein</fullName>
    </recommendedName>
</protein>
<dbReference type="PANTHER" id="PTHR24248">
    <property type="entry name" value="ADRENERGIC RECEPTOR-RELATED G-PROTEIN COUPLED RECEPTOR"/>
    <property type="match status" value="1"/>
</dbReference>